<accession>A0A0A9DSM2</accession>
<proteinExistence type="predicted"/>
<dbReference type="EMBL" id="GBRH01209260">
    <property type="protein sequence ID" value="JAD88635.1"/>
    <property type="molecule type" value="Transcribed_RNA"/>
</dbReference>
<reference evidence="1" key="1">
    <citation type="submission" date="2014-09" db="EMBL/GenBank/DDBJ databases">
        <authorList>
            <person name="Magalhaes I.L.F."/>
            <person name="Oliveira U."/>
            <person name="Santos F.R."/>
            <person name="Vidigal T.H.D.A."/>
            <person name="Brescovit A.D."/>
            <person name="Santos A.J."/>
        </authorList>
    </citation>
    <scope>NUCLEOTIDE SEQUENCE</scope>
    <source>
        <tissue evidence="1">Shoot tissue taken approximately 20 cm above the soil surface</tissue>
    </source>
</reference>
<name>A0A0A9DSM2_ARUDO</name>
<sequence>MQTEALVVSLVRSTCRPWHPGCFQPVLYSGRKKRAAVGVVGARPSPATALALLCSSTMCATTWSLGCHAG</sequence>
<evidence type="ECO:0000313" key="1">
    <source>
        <dbReference type="EMBL" id="JAD88635.1"/>
    </source>
</evidence>
<organism evidence="1">
    <name type="scientific">Arundo donax</name>
    <name type="common">Giant reed</name>
    <name type="synonym">Donax arundinaceus</name>
    <dbReference type="NCBI Taxonomy" id="35708"/>
    <lineage>
        <taxon>Eukaryota</taxon>
        <taxon>Viridiplantae</taxon>
        <taxon>Streptophyta</taxon>
        <taxon>Embryophyta</taxon>
        <taxon>Tracheophyta</taxon>
        <taxon>Spermatophyta</taxon>
        <taxon>Magnoliopsida</taxon>
        <taxon>Liliopsida</taxon>
        <taxon>Poales</taxon>
        <taxon>Poaceae</taxon>
        <taxon>PACMAD clade</taxon>
        <taxon>Arundinoideae</taxon>
        <taxon>Arundineae</taxon>
        <taxon>Arundo</taxon>
    </lineage>
</organism>
<protein>
    <submittedName>
        <fullName evidence="1">Uncharacterized protein</fullName>
    </submittedName>
</protein>
<dbReference type="AlphaFoldDB" id="A0A0A9DSM2"/>
<reference evidence="1" key="2">
    <citation type="journal article" date="2015" name="Data Brief">
        <title>Shoot transcriptome of the giant reed, Arundo donax.</title>
        <authorList>
            <person name="Barrero R.A."/>
            <person name="Guerrero F.D."/>
            <person name="Moolhuijzen P."/>
            <person name="Goolsby J.A."/>
            <person name="Tidwell J."/>
            <person name="Bellgard S.E."/>
            <person name="Bellgard M.I."/>
        </authorList>
    </citation>
    <scope>NUCLEOTIDE SEQUENCE</scope>
    <source>
        <tissue evidence="1">Shoot tissue taken approximately 20 cm above the soil surface</tissue>
    </source>
</reference>